<evidence type="ECO:0000256" key="1">
    <source>
        <dbReference type="SAM" id="Coils"/>
    </source>
</evidence>
<reference evidence="4" key="1">
    <citation type="journal article" date="2006" name="PLoS Biol.">
        <title>Macronuclear genome sequence of the ciliate Tetrahymena thermophila, a model eukaryote.</title>
        <authorList>
            <person name="Eisen J.A."/>
            <person name="Coyne R.S."/>
            <person name="Wu M."/>
            <person name="Wu D."/>
            <person name="Thiagarajan M."/>
            <person name="Wortman J.R."/>
            <person name="Badger J.H."/>
            <person name="Ren Q."/>
            <person name="Amedeo P."/>
            <person name="Jones K.M."/>
            <person name="Tallon L.J."/>
            <person name="Delcher A.L."/>
            <person name="Salzberg S.L."/>
            <person name="Silva J.C."/>
            <person name="Haas B.J."/>
            <person name="Majoros W.H."/>
            <person name="Farzad M."/>
            <person name="Carlton J.M."/>
            <person name="Smith R.K. Jr."/>
            <person name="Garg J."/>
            <person name="Pearlman R.E."/>
            <person name="Karrer K.M."/>
            <person name="Sun L."/>
            <person name="Manning G."/>
            <person name="Elde N.C."/>
            <person name="Turkewitz A.P."/>
            <person name="Asai D.J."/>
            <person name="Wilkes D.E."/>
            <person name="Wang Y."/>
            <person name="Cai H."/>
            <person name="Collins K."/>
            <person name="Stewart B.A."/>
            <person name="Lee S.R."/>
            <person name="Wilamowska K."/>
            <person name="Weinberg Z."/>
            <person name="Ruzzo W.L."/>
            <person name="Wloga D."/>
            <person name="Gaertig J."/>
            <person name="Frankel J."/>
            <person name="Tsao C.-C."/>
            <person name="Gorovsky M.A."/>
            <person name="Keeling P.J."/>
            <person name="Waller R.F."/>
            <person name="Patron N.J."/>
            <person name="Cherry J.M."/>
            <person name="Stover N.A."/>
            <person name="Krieger C.J."/>
            <person name="del Toro C."/>
            <person name="Ryder H.F."/>
            <person name="Williamson S.C."/>
            <person name="Barbeau R.A."/>
            <person name="Hamilton E.P."/>
            <person name="Orias E."/>
        </authorList>
    </citation>
    <scope>NUCLEOTIDE SEQUENCE [LARGE SCALE GENOMIC DNA]</scope>
    <source>
        <strain evidence="4">SB210</strain>
    </source>
</reference>
<dbReference type="GeneID" id="7830564"/>
<organism evidence="3 4">
    <name type="scientific">Tetrahymena thermophila (strain SB210)</name>
    <dbReference type="NCBI Taxonomy" id="312017"/>
    <lineage>
        <taxon>Eukaryota</taxon>
        <taxon>Sar</taxon>
        <taxon>Alveolata</taxon>
        <taxon>Ciliophora</taxon>
        <taxon>Intramacronucleata</taxon>
        <taxon>Oligohymenophorea</taxon>
        <taxon>Hymenostomatida</taxon>
        <taxon>Tetrahymenina</taxon>
        <taxon>Tetrahymenidae</taxon>
        <taxon>Tetrahymena</taxon>
    </lineage>
</organism>
<dbReference type="Proteomes" id="UP000009168">
    <property type="component" value="Unassembled WGS sequence"/>
</dbReference>
<dbReference type="HOGENOM" id="CLU_369861_0_0_1"/>
<evidence type="ECO:0000256" key="2">
    <source>
        <dbReference type="SAM" id="MobiDB-lite"/>
    </source>
</evidence>
<evidence type="ECO:0000313" key="3">
    <source>
        <dbReference type="EMBL" id="EAR96981.1"/>
    </source>
</evidence>
<feature type="region of interest" description="Disordered" evidence="2">
    <location>
        <begin position="152"/>
        <end position="325"/>
    </location>
</feature>
<proteinExistence type="predicted"/>
<keyword evidence="4" id="KW-1185">Reference proteome</keyword>
<dbReference type="AlphaFoldDB" id="Q23K62"/>
<name>Q23K62_TETTS</name>
<keyword evidence="1" id="KW-0175">Coiled coil</keyword>
<dbReference type="KEGG" id="tet:TTHERM_00194730"/>
<feature type="compositionally biased region" description="Acidic residues" evidence="2">
    <location>
        <begin position="245"/>
        <end position="256"/>
    </location>
</feature>
<feature type="compositionally biased region" description="Basic residues" evidence="2">
    <location>
        <begin position="181"/>
        <end position="192"/>
    </location>
</feature>
<accession>Q23K62</accession>
<gene>
    <name evidence="3" type="ORF">TTHERM_00194730</name>
</gene>
<feature type="compositionally biased region" description="Basic and acidic residues" evidence="2">
    <location>
        <begin position="168"/>
        <end position="180"/>
    </location>
</feature>
<dbReference type="RefSeq" id="XP_001017226.1">
    <property type="nucleotide sequence ID" value="XM_001017226.3"/>
</dbReference>
<sequence>MNSTKIKKLEKWREEYLQIRRQIFCFDEDEDVFSLFKLNSKDLKYKGIIRRLQIEFNEDNFNRDLEKNEMLTQIQVIKREQGRILRKMDENWQNPKMMNYLRGESAKLIEKQNDFKNFHGQNFNFIEEEKEALINELNQFNIDAYGDINYQQPQSRQSQNQSASPQQIDDRKKLESDYIKKSKNKSKRKRKEFKSQEGLSDMMLGQDTSKKSSSDNEEDDTLLQKSMSPNQRKKKHRQLSIEQDQNFDDQEEDEDLDKNNDDRPTQADIFVTQDKLKKENPNQYLSKVSELPEEESKQMTQKLNSNILASNHSKGKSNFVSPRSEKNNKAAIDSILNHANSEFVDAEEVQQLQDSQDEMEHKYQNQQKNNYFYSPQKNKNKQLTHQQYLNQYNTPKPTRKHSNSPNKISEESSIENYRQNHQRINLNSQQQNNQASRSYSPQGQNSKQNISLLDKSLNNISNIEEDQKDMQQIKDFVKRIDGLIEDLGGSNCGWSEQDHRSFLYLMKKYGNNGLRTKEALCDANISVLQFYTDKQLLDHINSYNQYKLLMEQKQKYIEEYKEITQRIEKRKQMELQILKNARKEREFSQLKQRIHSTVQRTEFYVKQFEEIKKKYKDVEAKSSHEYQIRQKQREKEVYDMVQRRQKQKEMLQAISSKKSQQEIKKVNMLKEQSQKEKIQSLIPQNQSLISSPQNQIHQEKIANIQKDLMMKMQQLEELRMQSKSKKINQYIYFTPQINKKYFSPNRVKIDQIY</sequence>
<evidence type="ECO:0000313" key="4">
    <source>
        <dbReference type="Proteomes" id="UP000009168"/>
    </source>
</evidence>
<dbReference type="InParanoid" id="Q23K62"/>
<feature type="compositionally biased region" description="Polar residues" evidence="2">
    <location>
        <begin position="298"/>
        <end position="321"/>
    </location>
</feature>
<protein>
    <submittedName>
        <fullName evidence="3">Uncharacterized protein</fullName>
    </submittedName>
</protein>
<feature type="compositionally biased region" description="Low complexity" evidence="2">
    <location>
        <begin position="152"/>
        <end position="167"/>
    </location>
</feature>
<dbReference type="EMBL" id="GG662673">
    <property type="protein sequence ID" value="EAR96981.1"/>
    <property type="molecule type" value="Genomic_DNA"/>
</dbReference>
<feature type="region of interest" description="Disordered" evidence="2">
    <location>
        <begin position="392"/>
        <end position="413"/>
    </location>
</feature>
<feature type="coiled-coil region" evidence="1">
    <location>
        <begin position="546"/>
        <end position="573"/>
    </location>
</feature>